<dbReference type="SUPFAM" id="SSF81383">
    <property type="entry name" value="F-box domain"/>
    <property type="match status" value="1"/>
</dbReference>
<evidence type="ECO:0000259" key="1">
    <source>
        <dbReference type="PROSITE" id="PS50181"/>
    </source>
</evidence>
<dbReference type="SUPFAM" id="SSF52047">
    <property type="entry name" value="RNI-like"/>
    <property type="match status" value="1"/>
</dbReference>
<evidence type="ECO:0000313" key="3">
    <source>
        <dbReference type="Proteomes" id="UP000275772"/>
    </source>
</evidence>
<dbReference type="EMBL" id="UNSH01000045">
    <property type="protein sequence ID" value="SZF02704.1"/>
    <property type="molecule type" value="Genomic_DNA"/>
</dbReference>
<evidence type="ECO:0000313" key="2">
    <source>
        <dbReference type="EMBL" id="SZF02704.1"/>
    </source>
</evidence>
<dbReference type="PROSITE" id="PS50181">
    <property type="entry name" value="FBOX"/>
    <property type="match status" value="1"/>
</dbReference>
<dbReference type="Gene3D" id="3.80.10.10">
    <property type="entry name" value="Ribonuclease Inhibitor"/>
    <property type="match status" value="1"/>
</dbReference>
<dbReference type="Proteomes" id="UP000275772">
    <property type="component" value="Unassembled WGS sequence"/>
</dbReference>
<dbReference type="Pfam" id="PF00646">
    <property type="entry name" value="F-box"/>
    <property type="match status" value="1"/>
</dbReference>
<organism evidence="2 3">
    <name type="scientific">Blumeria hordei</name>
    <name type="common">Barley powdery mildew</name>
    <name type="synonym">Blumeria graminis f. sp. hordei</name>
    <dbReference type="NCBI Taxonomy" id="2867405"/>
    <lineage>
        <taxon>Eukaryota</taxon>
        <taxon>Fungi</taxon>
        <taxon>Dikarya</taxon>
        <taxon>Ascomycota</taxon>
        <taxon>Pezizomycotina</taxon>
        <taxon>Leotiomycetes</taxon>
        <taxon>Erysiphales</taxon>
        <taxon>Erysiphaceae</taxon>
        <taxon>Blumeria</taxon>
    </lineage>
</organism>
<name>A0A383UQU7_BLUHO</name>
<dbReference type="InterPro" id="IPR032675">
    <property type="entry name" value="LRR_dom_sf"/>
</dbReference>
<reference evidence="2 3" key="1">
    <citation type="submission" date="2017-11" db="EMBL/GenBank/DDBJ databases">
        <authorList>
            <person name="Kracher B."/>
        </authorList>
    </citation>
    <scope>NUCLEOTIDE SEQUENCE [LARGE SCALE GENOMIC DNA]</scope>
    <source>
        <strain evidence="2 3">RACE1</strain>
    </source>
</reference>
<gene>
    <name evidence="2" type="ORF">BLGHR1_13489</name>
</gene>
<dbReference type="InterPro" id="IPR036047">
    <property type="entry name" value="F-box-like_dom_sf"/>
</dbReference>
<sequence length="430" mass="48878">MDMFTEYLDPIKALPFEVVEIIFGLLGMHDLLICLSVSKSWRNLLKSMSSIWTLMIANDEYLPINLKILKTYLSLSNNNINCALVNLRLFKDESIARFLLESCHELQDLRISGEGKFTSFHAASLAIASGIQKLHFSPRTEVTVHTMVSSLEACKNTIVDAKFEHLNSPYTQLKYTWPKLNALTSIHLASRSVCELELPGLIVAAPNIRSFVFYRGRLWGNSRLDMTQWSNLETLDFKNTHVLIFPKLPPSLKHLILDESFSPKHMRRMDEVIYSLPLLETLSLQRNDIEVSTIWEITRSCIQANKLKTLLCGKFDCDSPHETPVHEYLPPSSTLEELLLELAPINDEDILAIIKLYPNLKKINLSQTRVTQISIDALVKAGVKSINLDGCLKVPTRFVAMAREEGVNISMETMNGLYPIGDYITKQVYY</sequence>
<accession>A0A383UQU7</accession>
<dbReference type="VEuPathDB" id="FungiDB:BLGHR1_13489"/>
<protein>
    <recommendedName>
        <fullName evidence="1">F-box domain-containing protein</fullName>
    </recommendedName>
</protein>
<dbReference type="SMART" id="SM00256">
    <property type="entry name" value="FBOX"/>
    <property type="match status" value="1"/>
</dbReference>
<feature type="domain" description="F-box" evidence="1">
    <location>
        <begin position="8"/>
        <end position="55"/>
    </location>
</feature>
<dbReference type="Gene3D" id="1.20.1280.50">
    <property type="match status" value="1"/>
</dbReference>
<dbReference type="AlphaFoldDB" id="A0A383UQU7"/>
<proteinExistence type="predicted"/>
<dbReference type="InterPro" id="IPR001810">
    <property type="entry name" value="F-box_dom"/>
</dbReference>